<feature type="region of interest" description="Disordered" evidence="1">
    <location>
        <begin position="205"/>
        <end position="240"/>
    </location>
</feature>
<dbReference type="Pfam" id="PF13699">
    <property type="entry name" value="eCIS_core"/>
    <property type="match status" value="1"/>
</dbReference>
<feature type="region of interest" description="Disordered" evidence="1">
    <location>
        <begin position="559"/>
        <end position="578"/>
    </location>
</feature>
<evidence type="ECO:0000313" key="3">
    <source>
        <dbReference type="EMBL" id="SDC59515.1"/>
    </source>
</evidence>
<feature type="region of interest" description="Disordered" evidence="1">
    <location>
        <begin position="63"/>
        <end position="100"/>
    </location>
</feature>
<evidence type="ECO:0000313" key="4">
    <source>
        <dbReference type="Proteomes" id="UP000199039"/>
    </source>
</evidence>
<feature type="compositionally biased region" description="Low complexity" evidence="1">
    <location>
        <begin position="12"/>
        <end position="26"/>
    </location>
</feature>
<protein>
    <recommendedName>
        <fullName evidence="2">eCIS core domain-containing protein</fullName>
    </recommendedName>
</protein>
<feature type="domain" description="eCIS core" evidence="2">
    <location>
        <begin position="126"/>
        <end position="201"/>
    </location>
</feature>
<name>A0A1G6MX61_9MICO</name>
<feature type="compositionally biased region" description="Low complexity" evidence="1">
    <location>
        <begin position="63"/>
        <end position="76"/>
    </location>
</feature>
<dbReference type="Proteomes" id="UP000199039">
    <property type="component" value="Unassembled WGS sequence"/>
</dbReference>
<sequence>MSLTHAPHPTSAAADQPEPAVAPAAPAHLAPVAGLVVGSADDRAESDADALADRALRRLHAGAATAPPGSGPGTPSDDVHAHGPSCGHLRRSAAPTPGAVVGAAGGALDAATSGQISARTGGGRGLPDGLRQSMEGAFGTGLGHVRIHDDSTSASLNKAVSARAFTSGSDIFFGAGEYAPHDAVGQKVLAHELAHVVTEGGAAPLRRWPWSSDEDKKKAAEEKAESDRVAKEKAAEKEKKRIDDAAAKEVKEKAKADAKAAEAKAKADAKAAQAQAQADAKAKTTKDSATVSGHKKLETSTKEGYKTARAEGVAARQGMSETMLGGSESKVALAKALLEEQMAEAIESEQELAAELAAANPAWTEDQVLDEAYKQTWLVGFRAKNLLSVRPPRETVAERLVWQIRQSRTEAAVASASNEAEAGTRKLGIMFSKEVELTYEKYVVALQAAMAARPPLLPAVAGAQAQAAADERSKADAEAKAETEVWGAVPDKVREKRPLKNSALDIRAIMDARVRLAGTPREKDPTGLAKADALSEKAGGYVEQGAGVVGKIQSRIASKGQEEDTKLDAANTGDPLYTQDPLGAGALVDGAQKAAENLKSGNRSGEGPDFPQSVQTKAAEGIGTVTDVFTSLADSVDGILKFAKAAKASWGSNDPRKELGAAKAAFDGLDKLNTTAKSTAKFAVLIDSSIEDSVKQVIPGLNIVTAVLAVASNAMDLADKSMRMNETNTAMLEARLSDPDLARVNVLIYPLLRVASKFTKNLEQASWNTAISISQVVTSIATVASAGGFGIPAAVQMGVGVLDKLHTLGHFIATEYMTSLSLKASDASAGALEGSAEQVLTHNPGMAVDGIILRAAGSDPVAIKFLAKYEVDGAPVDEAMLKKVNRASAPKAPKAPLAKGPTAAGPQPATPAQPAVLEHDMLFKIRQAVLEVLGDDADPEYTYTKVVKELESNRDRVVDRWNATGAMADQRNRMDADGGDKDAGDRGLIFRLKMFVKGEEKFGRSQRKTDVNWDAAKKKNTVREDGVALICGPYQLPVRCTEADMKTFLDGVDSLSDKEIVEAATNKENSEEGRAILVKIVQDRLTKKKPHAGATA</sequence>
<dbReference type="RefSeq" id="WP_093182842.1">
    <property type="nucleotide sequence ID" value="NZ_FMYH01000003.1"/>
</dbReference>
<feature type="compositionally biased region" description="Basic and acidic residues" evidence="1">
    <location>
        <begin position="295"/>
        <end position="304"/>
    </location>
</feature>
<dbReference type="OrthoDB" id="9153660at2"/>
<feature type="region of interest" description="Disordered" evidence="1">
    <location>
        <begin position="115"/>
        <end position="135"/>
    </location>
</feature>
<dbReference type="EMBL" id="FMYH01000003">
    <property type="protein sequence ID" value="SDC59515.1"/>
    <property type="molecule type" value="Genomic_DNA"/>
</dbReference>
<dbReference type="InterPro" id="IPR025295">
    <property type="entry name" value="eCIS_core_dom"/>
</dbReference>
<feature type="region of interest" description="Disordered" evidence="1">
    <location>
        <begin position="1"/>
        <end position="26"/>
    </location>
</feature>
<evidence type="ECO:0000256" key="1">
    <source>
        <dbReference type="SAM" id="MobiDB-lite"/>
    </source>
</evidence>
<gene>
    <name evidence="3" type="ORF">SAMN05216410_1982</name>
</gene>
<proteinExistence type="predicted"/>
<keyword evidence="4" id="KW-1185">Reference proteome</keyword>
<feature type="compositionally biased region" description="Basic and acidic residues" evidence="1">
    <location>
        <begin position="213"/>
        <end position="240"/>
    </location>
</feature>
<dbReference type="STRING" id="1814289.SAMN05216410_1982"/>
<feature type="region of interest" description="Disordered" evidence="1">
    <location>
        <begin position="887"/>
        <end position="911"/>
    </location>
</feature>
<evidence type="ECO:0000259" key="2">
    <source>
        <dbReference type="Pfam" id="PF13699"/>
    </source>
</evidence>
<dbReference type="AlphaFoldDB" id="A0A1G6MX61"/>
<reference evidence="3 4" key="1">
    <citation type="submission" date="2016-09" db="EMBL/GenBank/DDBJ databases">
        <authorList>
            <person name="Capua I."/>
            <person name="De Benedictis P."/>
            <person name="Joannis T."/>
            <person name="Lombin L.H."/>
            <person name="Cattoli G."/>
        </authorList>
    </citation>
    <scope>NUCLEOTIDE SEQUENCE [LARGE SCALE GENOMIC DNA]</scope>
    <source>
        <strain evidence="3 4">ISLP-3</strain>
    </source>
</reference>
<organism evidence="3 4">
    <name type="scientific">Sanguibacter gelidistatuariae</name>
    <dbReference type="NCBI Taxonomy" id="1814289"/>
    <lineage>
        <taxon>Bacteria</taxon>
        <taxon>Bacillati</taxon>
        <taxon>Actinomycetota</taxon>
        <taxon>Actinomycetes</taxon>
        <taxon>Micrococcales</taxon>
        <taxon>Sanguibacteraceae</taxon>
        <taxon>Sanguibacter</taxon>
    </lineage>
</organism>
<accession>A0A1G6MX61</accession>
<feature type="region of interest" description="Disordered" evidence="1">
    <location>
        <begin position="278"/>
        <end position="304"/>
    </location>
</feature>